<feature type="domain" description="Carbohydrate kinase FGGY N-terminal" evidence="8">
    <location>
        <begin position="3"/>
        <end position="243"/>
    </location>
</feature>
<gene>
    <name evidence="10" type="primary">rhaB</name>
    <name evidence="10" type="ORF">MOMUL_17450</name>
</gene>
<dbReference type="InterPro" id="IPR018485">
    <property type="entry name" value="FGGY_C"/>
</dbReference>
<evidence type="ECO:0000256" key="4">
    <source>
        <dbReference type="ARBA" id="ARBA00022777"/>
    </source>
</evidence>
<dbReference type="EMBL" id="LTBC01000005">
    <property type="protein sequence ID" value="KYH32170.1"/>
    <property type="molecule type" value="Genomic_DNA"/>
</dbReference>
<name>A0A151AX83_9FIRM</name>
<dbReference type="Pfam" id="PF00370">
    <property type="entry name" value="FGGY_N"/>
    <property type="match status" value="1"/>
</dbReference>
<protein>
    <submittedName>
        <fullName evidence="10">Rhamnulokinase</fullName>
        <ecNumber evidence="10">2.7.1.5</ecNumber>
    </submittedName>
</protein>
<dbReference type="GO" id="GO:0006071">
    <property type="term" value="P:glycerol metabolic process"/>
    <property type="evidence" value="ECO:0007669"/>
    <property type="project" value="TreeGrafter"/>
</dbReference>
<evidence type="ECO:0000256" key="1">
    <source>
        <dbReference type="ARBA" id="ARBA00009156"/>
    </source>
</evidence>
<comment type="similarity">
    <text evidence="1">Belongs to the FGGY kinase family.</text>
</comment>
<dbReference type="EC" id="2.7.1.5" evidence="10"/>
<dbReference type="InterPro" id="IPR013449">
    <property type="entry name" value="Rhamnulokinase"/>
</dbReference>
<keyword evidence="11" id="KW-1185">Reference proteome</keyword>
<dbReference type="Gene3D" id="3.30.420.40">
    <property type="match status" value="2"/>
</dbReference>
<keyword evidence="6" id="KW-1015">Disulfide bond</keyword>
<dbReference type="OrthoDB" id="9761504at2"/>
<dbReference type="PATRIC" id="fig|1122241.3.peg.1842"/>
<keyword evidence="4 10" id="KW-0418">Kinase</keyword>
<keyword evidence="3" id="KW-0547">Nucleotide-binding</keyword>
<evidence type="ECO:0000259" key="9">
    <source>
        <dbReference type="Pfam" id="PF02782"/>
    </source>
</evidence>
<sequence>MRYLAFDLGAESGRAIIGTLEDARLTLEEIYRFPNEPVRIPDGLHWDVLRLFHEMKEGLRRATARYGTGLKSLAVDTWGVDFGLLGEKDVLLGNPYHYRDDRTRGVMEEAFKVVPREEIFSQTGIQFMPINSLYQLLAWRQQQPAMLSQAQTLLMMPDLFNFFFTGIKAGEFTNASTTQMYNPRTGTWATGMLEKLGLPVAILPAINPPGTIVGPLLPRVARETGAGEIAVIAPGSHDTASAVAAVPATGPDYMYISCGTWSLVGVEVREPVINEQTLSLNFTNEGGVGGTFRLLKNVTGLWLVQECRRAWARRGEELSYGELTALAREASPLTAVIDPDHPAFLNPEDMPAAIQAYCRETGQPVPQTKGEIVRCALESLALKYRWVLEKLEGILGKELPVIHMVGGGTRNELLCRFTASATGRPVVAGPVEATAAGNLLVQAMAMGEVGSLNEARKIVRRSFALKTYEAEKTDVWEEKYEAFIRLLG</sequence>
<dbReference type="PANTHER" id="PTHR10196:SF93">
    <property type="entry name" value="L-RHAMNULOKINASE"/>
    <property type="match status" value="1"/>
</dbReference>
<dbReference type="InterPro" id="IPR000577">
    <property type="entry name" value="Carb_kinase_FGGY"/>
</dbReference>
<evidence type="ECO:0000313" key="10">
    <source>
        <dbReference type="EMBL" id="KYH32170.1"/>
    </source>
</evidence>
<dbReference type="Proteomes" id="UP000075670">
    <property type="component" value="Unassembled WGS sequence"/>
</dbReference>
<evidence type="ECO:0000256" key="3">
    <source>
        <dbReference type="ARBA" id="ARBA00022741"/>
    </source>
</evidence>
<dbReference type="CDD" id="cd07771">
    <property type="entry name" value="ASKHA_NBD_FGGY_RhaB-like"/>
    <property type="match status" value="1"/>
</dbReference>
<dbReference type="InterPro" id="IPR018484">
    <property type="entry name" value="FGGY_N"/>
</dbReference>
<keyword evidence="7" id="KW-0684">Rhamnose metabolism</keyword>
<evidence type="ECO:0000256" key="5">
    <source>
        <dbReference type="ARBA" id="ARBA00022840"/>
    </source>
</evidence>
<reference evidence="10 11" key="1">
    <citation type="submission" date="2016-02" db="EMBL/GenBank/DDBJ databases">
        <title>Genome sequence of Moorella mulderi DSM 14980.</title>
        <authorList>
            <person name="Poehlein A."/>
            <person name="Daniel R."/>
        </authorList>
    </citation>
    <scope>NUCLEOTIDE SEQUENCE [LARGE SCALE GENOMIC DNA]</scope>
    <source>
        <strain evidence="10 11">DSM 14980</strain>
    </source>
</reference>
<keyword evidence="2 10" id="KW-0808">Transferase</keyword>
<dbReference type="AlphaFoldDB" id="A0A151AX83"/>
<dbReference type="PANTHER" id="PTHR10196">
    <property type="entry name" value="SUGAR KINASE"/>
    <property type="match status" value="1"/>
</dbReference>
<proteinExistence type="inferred from homology"/>
<dbReference type="GO" id="GO:0005524">
    <property type="term" value="F:ATP binding"/>
    <property type="evidence" value="ECO:0007669"/>
    <property type="project" value="UniProtKB-KW"/>
</dbReference>
<dbReference type="GO" id="GO:0008993">
    <property type="term" value="F:rhamnulokinase activity"/>
    <property type="evidence" value="ECO:0007669"/>
    <property type="project" value="UniProtKB-EC"/>
</dbReference>
<dbReference type="GO" id="GO:0019301">
    <property type="term" value="P:rhamnose catabolic process"/>
    <property type="evidence" value="ECO:0007669"/>
    <property type="project" value="InterPro"/>
</dbReference>
<dbReference type="RefSeq" id="WP_062284052.1">
    <property type="nucleotide sequence ID" value="NZ_LTBC01000005.1"/>
</dbReference>
<dbReference type="GO" id="GO:0004370">
    <property type="term" value="F:glycerol kinase activity"/>
    <property type="evidence" value="ECO:0007669"/>
    <property type="project" value="TreeGrafter"/>
</dbReference>
<dbReference type="InterPro" id="IPR043129">
    <property type="entry name" value="ATPase_NBD"/>
</dbReference>
<evidence type="ECO:0000256" key="7">
    <source>
        <dbReference type="ARBA" id="ARBA00023308"/>
    </source>
</evidence>
<dbReference type="Pfam" id="PF02782">
    <property type="entry name" value="FGGY_C"/>
    <property type="match status" value="1"/>
</dbReference>
<keyword evidence="5" id="KW-0067">ATP-binding</keyword>
<feature type="domain" description="Carbohydrate kinase FGGY C-terminal" evidence="9">
    <location>
        <begin position="254"/>
        <end position="446"/>
    </location>
</feature>
<dbReference type="PIRSF" id="PIRSF000538">
    <property type="entry name" value="GlpK"/>
    <property type="match status" value="1"/>
</dbReference>
<accession>A0A151AX83</accession>
<evidence type="ECO:0000256" key="6">
    <source>
        <dbReference type="ARBA" id="ARBA00023157"/>
    </source>
</evidence>
<evidence type="ECO:0000313" key="11">
    <source>
        <dbReference type="Proteomes" id="UP000075670"/>
    </source>
</evidence>
<evidence type="ECO:0000256" key="2">
    <source>
        <dbReference type="ARBA" id="ARBA00022679"/>
    </source>
</evidence>
<comment type="caution">
    <text evidence="10">The sequence shown here is derived from an EMBL/GenBank/DDBJ whole genome shotgun (WGS) entry which is preliminary data.</text>
</comment>
<evidence type="ECO:0000259" key="8">
    <source>
        <dbReference type="Pfam" id="PF00370"/>
    </source>
</evidence>
<organism evidence="10 11">
    <name type="scientific">Moorella mulderi DSM 14980</name>
    <dbReference type="NCBI Taxonomy" id="1122241"/>
    <lineage>
        <taxon>Bacteria</taxon>
        <taxon>Bacillati</taxon>
        <taxon>Bacillota</taxon>
        <taxon>Clostridia</taxon>
        <taxon>Neomoorellales</taxon>
        <taxon>Neomoorellaceae</taxon>
        <taxon>Neomoorella</taxon>
    </lineage>
</organism>
<dbReference type="GO" id="GO:0005829">
    <property type="term" value="C:cytosol"/>
    <property type="evidence" value="ECO:0007669"/>
    <property type="project" value="TreeGrafter"/>
</dbReference>
<dbReference type="SUPFAM" id="SSF53067">
    <property type="entry name" value="Actin-like ATPase domain"/>
    <property type="match status" value="2"/>
</dbReference>